<proteinExistence type="predicted"/>
<gene>
    <name evidence="2" type="ORF">L1994_11330</name>
</gene>
<dbReference type="GO" id="GO:0032259">
    <property type="term" value="P:methylation"/>
    <property type="evidence" value="ECO:0007669"/>
    <property type="project" value="UniProtKB-KW"/>
</dbReference>
<dbReference type="EMBL" id="CP091092">
    <property type="protein sequence ID" value="WFN38017.1"/>
    <property type="molecule type" value="Genomic_DNA"/>
</dbReference>
<dbReference type="Pfam" id="PF08241">
    <property type="entry name" value="Methyltransf_11"/>
    <property type="match status" value="1"/>
</dbReference>
<evidence type="ECO:0000313" key="2">
    <source>
        <dbReference type="EMBL" id="WFN38017.1"/>
    </source>
</evidence>
<dbReference type="InterPro" id="IPR013216">
    <property type="entry name" value="Methyltransf_11"/>
</dbReference>
<organism evidence="2 3">
    <name type="scientific">Methanomicrobium antiquum</name>
    <dbReference type="NCBI Taxonomy" id="487686"/>
    <lineage>
        <taxon>Archaea</taxon>
        <taxon>Methanobacteriati</taxon>
        <taxon>Methanobacteriota</taxon>
        <taxon>Stenosarchaea group</taxon>
        <taxon>Methanomicrobia</taxon>
        <taxon>Methanomicrobiales</taxon>
        <taxon>Methanomicrobiaceae</taxon>
        <taxon>Methanomicrobium</taxon>
    </lineage>
</organism>
<dbReference type="AlphaFoldDB" id="A0AAF0FR37"/>
<sequence length="148" mass="16346">MEVGCGSGRFAKALGLKVGIEPSLSFCRIARNRGVAAVRGRAEALPVKSRACRAVLLITVICFLKSPIPALKEIFRILIPGGQVVVAFIERDGKIHKKYILEKEKGRFLSHAKFYSEQEVCSFLKESGFIIRDIDSKSGFCVVLAEKF</sequence>
<evidence type="ECO:0000313" key="3">
    <source>
        <dbReference type="Proteomes" id="UP001218895"/>
    </source>
</evidence>
<evidence type="ECO:0000259" key="1">
    <source>
        <dbReference type="Pfam" id="PF08241"/>
    </source>
</evidence>
<name>A0AAF0FR37_9EURY</name>
<feature type="domain" description="Methyltransferase type 11" evidence="1">
    <location>
        <begin position="2"/>
        <end position="86"/>
    </location>
</feature>
<keyword evidence="3" id="KW-1185">Reference proteome</keyword>
<keyword evidence="2" id="KW-0808">Transferase</keyword>
<dbReference type="KEGG" id="manq:L1994_11330"/>
<dbReference type="Proteomes" id="UP001218895">
    <property type="component" value="Chromosome"/>
</dbReference>
<dbReference type="GO" id="GO:0008757">
    <property type="term" value="F:S-adenosylmethionine-dependent methyltransferase activity"/>
    <property type="evidence" value="ECO:0007669"/>
    <property type="project" value="InterPro"/>
</dbReference>
<dbReference type="SUPFAM" id="SSF53335">
    <property type="entry name" value="S-adenosyl-L-methionine-dependent methyltransferases"/>
    <property type="match status" value="1"/>
</dbReference>
<dbReference type="InterPro" id="IPR029063">
    <property type="entry name" value="SAM-dependent_MTases_sf"/>
</dbReference>
<keyword evidence="2" id="KW-0489">Methyltransferase</keyword>
<dbReference type="Gene3D" id="3.40.50.150">
    <property type="entry name" value="Vaccinia Virus protein VP39"/>
    <property type="match status" value="1"/>
</dbReference>
<accession>A0AAF0FR37</accession>
<protein>
    <submittedName>
        <fullName evidence="2">Class I SAM-dependent methyltransferase</fullName>
    </submittedName>
</protein>
<reference evidence="2" key="1">
    <citation type="submission" date="2022-01" db="EMBL/GenBank/DDBJ databases">
        <title>Complete genome of Methanomicrobium antiquum DSM 21220.</title>
        <authorList>
            <person name="Chen S.-C."/>
            <person name="You Y.-T."/>
            <person name="Zhou Y.-Z."/>
            <person name="Lai M.-C."/>
        </authorList>
    </citation>
    <scope>NUCLEOTIDE SEQUENCE</scope>
    <source>
        <strain evidence="2">DSM 21220</strain>
    </source>
</reference>